<dbReference type="EMBL" id="JAHRHJ020000006">
    <property type="protein sequence ID" value="KAH9312841.1"/>
    <property type="molecule type" value="Genomic_DNA"/>
</dbReference>
<feature type="non-terminal residue" evidence="1">
    <location>
        <position position="135"/>
    </location>
</feature>
<reference evidence="1 2" key="1">
    <citation type="journal article" date="2021" name="Nat. Plants">
        <title>The Taxus genome provides insights into paclitaxel biosynthesis.</title>
        <authorList>
            <person name="Xiong X."/>
            <person name="Gou J."/>
            <person name="Liao Q."/>
            <person name="Li Y."/>
            <person name="Zhou Q."/>
            <person name="Bi G."/>
            <person name="Li C."/>
            <person name="Du R."/>
            <person name="Wang X."/>
            <person name="Sun T."/>
            <person name="Guo L."/>
            <person name="Liang H."/>
            <person name="Lu P."/>
            <person name="Wu Y."/>
            <person name="Zhang Z."/>
            <person name="Ro D.K."/>
            <person name="Shang Y."/>
            <person name="Huang S."/>
            <person name="Yan J."/>
        </authorList>
    </citation>
    <scope>NUCLEOTIDE SEQUENCE [LARGE SCALE GENOMIC DNA]</scope>
    <source>
        <strain evidence="1">Ta-2019</strain>
    </source>
</reference>
<proteinExistence type="predicted"/>
<sequence length="135" mass="15615">MGRSSNLIQQWTPGFDPFKEKPDELPVWVKLPGLPMEFWENEILTAIANTLGLLVVFDHVTREEGEKSQYQKEVLNEEDLGLEDQDFSWGISVPQSPVKQLLSMLDTQEEKMTVPMEEVPCSFNLEKSKMEREEK</sequence>
<gene>
    <name evidence="1" type="ORF">KI387_027876</name>
</gene>
<organism evidence="1 2">
    <name type="scientific">Taxus chinensis</name>
    <name type="common">Chinese yew</name>
    <name type="synonym">Taxus wallichiana var. chinensis</name>
    <dbReference type="NCBI Taxonomy" id="29808"/>
    <lineage>
        <taxon>Eukaryota</taxon>
        <taxon>Viridiplantae</taxon>
        <taxon>Streptophyta</taxon>
        <taxon>Embryophyta</taxon>
        <taxon>Tracheophyta</taxon>
        <taxon>Spermatophyta</taxon>
        <taxon>Pinopsida</taxon>
        <taxon>Pinidae</taxon>
        <taxon>Conifers II</taxon>
        <taxon>Cupressales</taxon>
        <taxon>Taxaceae</taxon>
        <taxon>Taxus</taxon>
    </lineage>
</organism>
<dbReference type="AlphaFoldDB" id="A0AA38FY46"/>
<evidence type="ECO:0008006" key="3">
    <source>
        <dbReference type="Google" id="ProtNLM"/>
    </source>
</evidence>
<keyword evidence="2" id="KW-1185">Reference proteome</keyword>
<dbReference type="PANTHER" id="PTHR31286">
    <property type="entry name" value="GLYCINE-RICH CELL WALL STRUCTURAL PROTEIN 1.8-LIKE"/>
    <property type="match status" value="1"/>
</dbReference>
<evidence type="ECO:0000313" key="1">
    <source>
        <dbReference type="EMBL" id="KAH9312841.1"/>
    </source>
</evidence>
<accession>A0AA38FY46</accession>
<comment type="caution">
    <text evidence="1">The sequence shown here is derived from an EMBL/GenBank/DDBJ whole genome shotgun (WGS) entry which is preliminary data.</text>
</comment>
<dbReference type="InterPro" id="IPR040256">
    <property type="entry name" value="At4g02000-like"/>
</dbReference>
<protein>
    <recommendedName>
        <fullName evidence="3">DUF4283 domain-containing protein</fullName>
    </recommendedName>
</protein>
<name>A0AA38FY46_TAXCH</name>
<dbReference type="Proteomes" id="UP000824469">
    <property type="component" value="Unassembled WGS sequence"/>
</dbReference>
<evidence type="ECO:0000313" key="2">
    <source>
        <dbReference type="Proteomes" id="UP000824469"/>
    </source>
</evidence>
<dbReference type="PANTHER" id="PTHR31286:SF99">
    <property type="entry name" value="DUF4283 DOMAIN-CONTAINING PROTEIN"/>
    <property type="match status" value="1"/>
</dbReference>